<dbReference type="Proteomes" id="UP001595528">
    <property type="component" value="Unassembled WGS sequence"/>
</dbReference>
<gene>
    <name evidence="1" type="ORF">ACFOGJ_06385</name>
</gene>
<comment type="caution">
    <text evidence="1">The sequence shown here is derived from an EMBL/GenBank/DDBJ whole genome shotgun (WGS) entry which is preliminary data.</text>
</comment>
<dbReference type="CDD" id="cd00945">
    <property type="entry name" value="Aldolase_Class_I"/>
    <property type="match status" value="1"/>
</dbReference>
<accession>A0ABV7KXY2</accession>
<protein>
    <recommendedName>
        <fullName evidence="3">4-(hydroxymethyl)-2-furancarboxaldehyde-phosphate synthase</fullName>
    </recommendedName>
</protein>
<dbReference type="EMBL" id="JBHRTR010000017">
    <property type="protein sequence ID" value="MFC3226847.1"/>
    <property type="molecule type" value="Genomic_DNA"/>
</dbReference>
<dbReference type="Gene3D" id="3.20.20.70">
    <property type="entry name" value="Aldolase class I"/>
    <property type="match status" value="1"/>
</dbReference>
<evidence type="ECO:0000313" key="2">
    <source>
        <dbReference type="Proteomes" id="UP001595528"/>
    </source>
</evidence>
<reference evidence="2" key="1">
    <citation type="journal article" date="2019" name="Int. J. Syst. Evol. Microbiol.">
        <title>The Global Catalogue of Microorganisms (GCM) 10K type strain sequencing project: providing services to taxonomists for standard genome sequencing and annotation.</title>
        <authorList>
            <consortium name="The Broad Institute Genomics Platform"/>
            <consortium name="The Broad Institute Genome Sequencing Center for Infectious Disease"/>
            <person name="Wu L."/>
            <person name="Ma J."/>
        </authorList>
    </citation>
    <scope>NUCLEOTIDE SEQUENCE [LARGE SCALE GENOMIC DNA]</scope>
    <source>
        <strain evidence="2">KCTC 42964</strain>
    </source>
</reference>
<dbReference type="RefSeq" id="WP_379898989.1">
    <property type="nucleotide sequence ID" value="NZ_JBHRTR010000017.1"/>
</dbReference>
<evidence type="ECO:0000313" key="1">
    <source>
        <dbReference type="EMBL" id="MFC3226847.1"/>
    </source>
</evidence>
<dbReference type="InterPro" id="IPR013785">
    <property type="entry name" value="Aldolase_TIM"/>
</dbReference>
<dbReference type="SUPFAM" id="SSF51569">
    <property type="entry name" value="Aldolase"/>
    <property type="match status" value="1"/>
</dbReference>
<organism evidence="1 2">
    <name type="scientific">Marinibaculum pumilum</name>
    <dbReference type="NCBI Taxonomy" id="1766165"/>
    <lineage>
        <taxon>Bacteria</taxon>
        <taxon>Pseudomonadati</taxon>
        <taxon>Pseudomonadota</taxon>
        <taxon>Alphaproteobacteria</taxon>
        <taxon>Rhodospirillales</taxon>
        <taxon>Rhodospirillaceae</taxon>
        <taxon>Marinibaculum</taxon>
    </lineage>
</organism>
<sequence>MSRPPRRSADSVDLARAVRRLTDVELTDGDAVRDAVNALVARHVTGNMPPAALAVAPEAFDHLLAALPAQPGQPDPVLRTVTLTGGALAVDLEAALGSLEKGADEVQLDLEAEAFLPDERDQDPAFTLLRDLKLACGPHVPLKVMLRDRAFADDRALAEAVEIALSGGADMIGLDLAALGIRGADAALDATLRLTGLLRDADRPVGIKLRGGTDILAGLAEADTVLRLARRFQDREAVGPDRLRLCGAALDDAVLTCLRAAGDGPH</sequence>
<proteinExistence type="predicted"/>
<name>A0ABV7KXY2_9PROT</name>
<keyword evidence="2" id="KW-1185">Reference proteome</keyword>
<evidence type="ECO:0008006" key="3">
    <source>
        <dbReference type="Google" id="ProtNLM"/>
    </source>
</evidence>